<keyword evidence="1" id="KW-1133">Transmembrane helix</keyword>
<gene>
    <name evidence="2" type="ORF">G6W59_14610</name>
</gene>
<dbReference type="Proteomes" id="UP000540128">
    <property type="component" value="Unassembled WGS sequence"/>
</dbReference>
<evidence type="ECO:0000313" key="2">
    <source>
        <dbReference type="EMBL" id="NUV29540.1"/>
    </source>
</evidence>
<keyword evidence="1" id="KW-0812">Transmembrane</keyword>
<evidence type="ECO:0000313" key="3">
    <source>
        <dbReference type="Proteomes" id="UP000540128"/>
    </source>
</evidence>
<accession>A0A7Y6CA58</accession>
<dbReference type="RefSeq" id="WP_030699290.1">
    <property type="nucleotide sequence ID" value="NZ_JAANNT010000010.1"/>
</dbReference>
<feature type="transmembrane region" description="Helical" evidence="1">
    <location>
        <begin position="110"/>
        <end position="130"/>
    </location>
</feature>
<keyword evidence="3" id="KW-1185">Reference proteome</keyword>
<feature type="transmembrane region" description="Helical" evidence="1">
    <location>
        <begin position="136"/>
        <end position="153"/>
    </location>
</feature>
<feature type="transmembrane region" description="Helical" evidence="1">
    <location>
        <begin position="12"/>
        <end position="31"/>
    </location>
</feature>
<dbReference type="AlphaFoldDB" id="A0A7Y6CA58"/>
<name>A0A7Y6CA58_9ACTN</name>
<sequence length="175" mass="19045">MTRLHTFLTRNLWAQVVLSVLGASALVLLISPGESPAAVLIRVAFSSLGGVAVLLAVRRREKRATGTDTTGLVTLDGRIRSGEVPTDPAEREALRALVAKRLHRTRNRPWALAFLVLLFGGVTVLTALTAGPRETIGFGILAVAFPVWIYFQGRKQLRRLHRMREALEGDTSVAA</sequence>
<reference evidence="2 3" key="1">
    <citation type="submission" date="2020-03" db="EMBL/GenBank/DDBJ databases">
        <title>Complete genome sequence of sixteen Streptomyces strains facilitates identification of candidate genes involved in plant growth-promotion in grain legumes and cereals.</title>
        <authorList>
            <person name="Gopalakrishnan S."/>
            <person name="Thakur V."/>
            <person name="Saxena R."/>
            <person name="Vadlamudi S."/>
            <person name="Purohit S."/>
            <person name="Kumar V."/>
            <person name="Rathore A."/>
            <person name="Chitikineni A."/>
            <person name="Varshney R.K."/>
        </authorList>
    </citation>
    <scope>NUCLEOTIDE SEQUENCE [LARGE SCALE GENOMIC DNA]</scope>
    <source>
        <strain evidence="2 3">KAI-180</strain>
    </source>
</reference>
<dbReference type="EMBL" id="JAANNT010000010">
    <property type="protein sequence ID" value="NUV29540.1"/>
    <property type="molecule type" value="Genomic_DNA"/>
</dbReference>
<comment type="caution">
    <text evidence="2">The sequence shown here is derived from an EMBL/GenBank/DDBJ whole genome shotgun (WGS) entry which is preliminary data.</text>
</comment>
<feature type="transmembrane region" description="Helical" evidence="1">
    <location>
        <begin position="37"/>
        <end position="57"/>
    </location>
</feature>
<proteinExistence type="predicted"/>
<evidence type="ECO:0000256" key="1">
    <source>
        <dbReference type="SAM" id="Phobius"/>
    </source>
</evidence>
<protein>
    <submittedName>
        <fullName evidence="2">Uncharacterized protein</fullName>
    </submittedName>
</protein>
<organism evidence="2 3">
    <name type="scientific">Streptomyces odorifer</name>
    <dbReference type="NCBI Taxonomy" id="53450"/>
    <lineage>
        <taxon>Bacteria</taxon>
        <taxon>Bacillati</taxon>
        <taxon>Actinomycetota</taxon>
        <taxon>Actinomycetes</taxon>
        <taxon>Kitasatosporales</taxon>
        <taxon>Streptomycetaceae</taxon>
        <taxon>Streptomyces</taxon>
        <taxon>Streptomyces albidoflavus group</taxon>
    </lineage>
</organism>
<keyword evidence="1" id="KW-0472">Membrane</keyword>